<dbReference type="VEuPathDB" id="TriTrypDB:Tc_MARK_153"/>
<evidence type="ECO:0000256" key="3">
    <source>
        <dbReference type="SAM" id="Phobius"/>
    </source>
</evidence>
<sequence>MTCTHGSHSHYRKEPCACVTWRRRKTVSIWGPRRRRILRRRYWRARGIAGQTRSIFLILPQCFGKYRRSTSTFSPLKQQREEYWRLAENRKINDLDAFYAYPSNFLSTCFFCFLFFLSFFFFFFVGIIWLRPRNLEYITFISTYIFSHCEHRILLTICACACVAERGSIHFFFFCFIVISFPFLYFYYYLHGEKGVFFFFFFFYCVMMAPRVASEDCGEKLRIAILRVRLLLALHGRVSGDDNPGQESAMHAGSVTPPPPRQRTVWAHSDSLHSVDLEEGSSDRCQLDARRTREQTHEDHSQEVKEDEKGTSITAQALPLPPLRWQLPTLPQRLEAVEKRRERRQKRTDRVQKRGWFASNPVAAAAVAVCGDIDDANDDHQDEENDRHARTSSSSAFTLTGDRSDRSSSKDTYAASHASTDDVYIHELAREHESPPNASSNFHRRWGSASLSQGGANANSLATHLRHHSALLAVAGVHSESTAVTAQLEFDRIGAGEEAPYASYLFSPEARIVDLSMLPLVAERKDEGGEKKATADESRSGNGSWPLPAPRHTELVASAPEKDGCTRVCFSPEGDCYIVGTECGKLWFVQVSIKAGHIVSTTAASPLPLHGHSGAVTDIAFDDVGTCFASSGADACVILWNQRTPSKVRRINTDGGVPVAVRFMPKNNNYLLVSLPRHHLLRLYNSSTGFPVTRKGQLIRVEATALVMEPCTYPFLFLGDAHGAITVWRYRVSSVDDIACPSVVKDVNEARKRSQPTTLPQSLLPQVPHLSTPSSLHSAATAAGQFAVESHLEHEKRGEFMPSTITEGQSQFEKVAGCVVEKGAPVASLVASSMNHQQFHCLLRAQRMGQEAHERSTVKKWAAAALGGGWKRNEENMVSNKKDGKISTRSAYAVMLLASFPRDRLVVLSVQPSKSTPHEYKLVPMLVIVGACRIRQMSVGTSFCVDNTRCPTISCTCEEGFVQIIACTPARLPAQKDENVKKSCLTGQKPVQWSVMATLPVPCGGIPRSLAWSPDMGLLVAVTEEGILYEWRRVRLHLGVPHPGYYRSGGGGGEEHCRDDDDSTGGPRALHEADEWRICLQREKERQMRRYRAQRGTADSEDGSLSGLDDLWARSGDSMSRSPEQSSH</sequence>
<dbReference type="SUPFAM" id="SSF50978">
    <property type="entry name" value="WD40 repeat-like"/>
    <property type="match status" value="1"/>
</dbReference>
<feature type="region of interest" description="Disordered" evidence="2">
    <location>
        <begin position="1086"/>
        <end position="1128"/>
    </location>
</feature>
<keyword evidence="1" id="KW-0853">WD repeat</keyword>
<dbReference type="InterPro" id="IPR015943">
    <property type="entry name" value="WD40/YVTN_repeat-like_dom_sf"/>
</dbReference>
<dbReference type="VEuPathDB" id="TriTrypDB:TcCLB.511821.80"/>
<feature type="region of interest" description="Disordered" evidence="2">
    <location>
        <begin position="374"/>
        <end position="416"/>
    </location>
</feature>
<evidence type="ECO:0000256" key="1">
    <source>
        <dbReference type="PROSITE-ProRule" id="PRU00221"/>
    </source>
</evidence>
<evidence type="ECO:0000256" key="2">
    <source>
        <dbReference type="SAM" id="MobiDB-lite"/>
    </source>
</evidence>
<dbReference type="VEuPathDB" id="TriTrypDB:Tc_MARK_152"/>
<dbReference type="AlphaFoldDB" id="A0A2V2V501"/>
<comment type="caution">
    <text evidence="4">The sequence shown here is derived from an EMBL/GenBank/DDBJ whole genome shotgun (WGS) entry which is preliminary data.</text>
</comment>
<dbReference type="VEuPathDB" id="TriTrypDB:TcCLB.510533.90"/>
<accession>A0A2V2V501</accession>
<protein>
    <submittedName>
        <fullName evidence="4">Uncharacterized protein</fullName>
    </submittedName>
</protein>
<reference evidence="4 5" key="1">
    <citation type="journal article" date="2018" name="Microb. Genom.">
        <title>Expanding an expanded genome: long-read sequencing of Trypanosoma cruzi.</title>
        <authorList>
            <person name="Berna L."/>
            <person name="Rodriguez M."/>
            <person name="Chiribao M.L."/>
            <person name="Parodi-Talice A."/>
            <person name="Pita S."/>
            <person name="Rijo G."/>
            <person name="Alvarez-Valin F."/>
            <person name="Robello C."/>
        </authorList>
    </citation>
    <scope>NUCLEOTIDE SEQUENCE [LARGE SCALE GENOMIC DNA]</scope>
    <source>
        <strain evidence="4 5">Dm28c</strain>
    </source>
</reference>
<keyword evidence="3" id="KW-0812">Transmembrane</keyword>
<dbReference type="Pfam" id="PF00400">
    <property type="entry name" value="WD40"/>
    <property type="match status" value="1"/>
</dbReference>
<dbReference type="VEuPathDB" id="TriTrypDB:TCDM_02621"/>
<dbReference type="VEuPathDB" id="TriTrypDB:TcBrA4_0094190"/>
<feature type="region of interest" description="Disordered" evidence="2">
    <location>
        <begin position="275"/>
        <end position="326"/>
    </location>
</feature>
<dbReference type="InterPro" id="IPR001680">
    <property type="entry name" value="WD40_rpt"/>
</dbReference>
<dbReference type="VEuPathDB" id="TriTrypDB:ECC02_005802"/>
<feature type="compositionally biased region" description="Polar residues" evidence="2">
    <location>
        <begin position="1117"/>
        <end position="1128"/>
    </location>
</feature>
<dbReference type="InterPro" id="IPR036322">
    <property type="entry name" value="WD40_repeat_dom_sf"/>
</dbReference>
<keyword evidence="3" id="KW-1133">Transmembrane helix</keyword>
<dbReference type="VEuPathDB" id="TriTrypDB:TcG_03798"/>
<feature type="transmembrane region" description="Helical" evidence="3">
    <location>
        <begin position="196"/>
        <end position="213"/>
    </location>
</feature>
<dbReference type="VEuPathDB" id="TriTrypDB:TCSYLVIO_001766"/>
<organism evidence="4 5">
    <name type="scientific">Trypanosoma cruzi</name>
    <dbReference type="NCBI Taxonomy" id="5693"/>
    <lineage>
        <taxon>Eukaryota</taxon>
        <taxon>Discoba</taxon>
        <taxon>Euglenozoa</taxon>
        <taxon>Kinetoplastea</taxon>
        <taxon>Metakinetoplastina</taxon>
        <taxon>Trypanosomatida</taxon>
        <taxon>Trypanosomatidae</taxon>
        <taxon>Trypanosoma</taxon>
        <taxon>Schizotrypanum</taxon>
    </lineage>
</organism>
<dbReference type="EMBL" id="PRFA01000049">
    <property type="protein sequence ID" value="PWU90596.1"/>
    <property type="molecule type" value="Genomic_DNA"/>
</dbReference>
<dbReference type="VEuPathDB" id="TriTrypDB:C4B63_49g137"/>
<proteinExistence type="predicted"/>
<feature type="compositionally biased region" description="Acidic residues" evidence="2">
    <location>
        <begin position="374"/>
        <end position="384"/>
    </location>
</feature>
<feature type="region of interest" description="Disordered" evidence="2">
    <location>
        <begin position="525"/>
        <end position="550"/>
    </location>
</feature>
<feature type="compositionally biased region" description="Basic and acidic residues" evidence="2">
    <location>
        <begin position="525"/>
        <end position="539"/>
    </location>
</feature>
<dbReference type="Proteomes" id="UP000246121">
    <property type="component" value="Unassembled WGS sequence"/>
</dbReference>
<name>A0A2V2V501_TRYCR</name>
<dbReference type="VEuPathDB" id="TriTrypDB:TcCL_NonESM00461"/>
<evidence type="ECO:0000313" key="5">
    <source>
        <dbReference type="Proteomes" id="UP000246121"/>
    </source>
</evidence>
<feature type="region of interest" description="Disordered" evidence="2">
    <location>
        <begin position="242"/>
        <end position="263"/>
    </location>
</feature>
<dbReference type="PROSITE" id="PS50082">
    <property type="entry name" value="WD_REPEATS_2"/>
    <property type="match status" value="1"/>
</dbReference>
<feature type="compositionally biased region" description="Polar residues" evidence="2">
    <location>
        <begin position="755"/>
        <end position="771"/>
    </location>
</feature>
<feature type="transmembrane region" description="Helical" evidence="3">
    <location>
        <begin position="105"/>
        <end position="130"/>
    </location>
</feature>
<feature type="region of interest" description="Disordered" evidence="2">
    <location>
        <begin position="1047"/>
        <end position="1069"/>
    </location>
</feature>
<dbReference type="PROSITE" id="PS50294">
    <property type="entry name" value="WD_REPEATS_REGION"/>
    <property type="match status" value="1"/>
</dbReference>
<keyword evidence="3" id="KW-0472">Membrane</keyword>
<dbReference type="PANTHER" id="PTHR45333:SF1">
    <property type="entry name" value="CHROMOSOME UNDETERMINED SCAFFOLD_625, WHOLE GENOME SHOTGUN SEQUENCE"/>
    <property type="match status" value="1"/>
</dbReference>
<dbReference type="VEuPathDB" id="TriTrypDB:C3747_92g95"/>
<dbReference type="VEuPathDB" id="TriTrypDB:BCY84_17331"/>
<dbReference type="SMART" id="SM00320">
    <property type="entry name" value="WD40"/>
    <property type="match status" value="3"/>
</dbReference>
<gene>
    <name evidence="4" type="ORF">C4B63_49g137</name>
</gene>
<evidence type="ECO:0000313" key="4">
    <source>
        <dbReference type="EMBL" id="PWU90596.1"/>
    </source>
</evidence>
<feature type="repeat" description="WD" evidence="1">
    <location>
        <begin position="609"/>
        <end position="650"/>
    </location>
</feature>
<feature type="compositionally biased region" description="Basic and acidic residues" evidence="2">
    <location>
        <begin position="275"/>
        <end position="310"/>
    </location>
</feature>
<feature type="transmembrane region" description="Helical" evidence="3">
    <location>
        <begin position="171"/>
        <end position="190"/>
    </location>
</feature>
<dbReference type="Gene3D" id="2.130.10.10">
    <property type="entry name" value="YVTN repeat-like/Quinoprotein amine dehydrogenase"/>
    <property type="match status" value="1"/>
</dbReference>
<dbReference type="PANTHER" id="PTHR45333">
    <property type="entry name" value="MEMBRANE PROTEIN-RELATED"/>
    <property type="match status" value="1"/>
</dbReference>
<feature type="region of interest" description="Disordered" evidence="2">
    <location>
        <begin position="750"/>
        <end position="771"/>
    </location>
</feature>